<feature type="domain" description="Roadblock/LAMTOR2" evidence="1">
    <location>
        <begin position="3"/>
        <end position="94"/>
    </location>
</feature>
<dbReference type="SUPFAM" id="SSF103196">
    <property type="entry name" value="Roadblock/LC7 domain"/>
    <property type="match status" value="1"/>
</dbReference>
<dbReference type="AlphaFoldDB" id="A0A0K1PB22"/>
<proteinExistence type="predicted"/>
<dbReference type="InterPro" id="IPR004942">
    <property type="entry name" value="Roadblock/LAMTOR2_dom"/>
</dbReference>
<dbReference type="Proteomes" id="UP000055590">
    <property type="component" value="Chromosome"/>
</dbReference>
<keyword evidence="3" id="KW-1185">Reference proteome</keyword>
<evidence type="ECO:0000313" key="3">
    <source>
        <dbReference type="Proteomes" id="UP000055590"/>
    </source>
</evidence>
<evidence type="ECO:0000313" key="2">
    <source>
        <dbReference type="EMBL" id="AKU90324.1"/>
    </source>
</evidence>
<dbReference type="KEGG" id="vin:AKJ08_0711"/>
<gene>
    <name evidence="2" type="ORF">AKJ08_0711</name>
</gene>
<dbReference type="STRING" id="1391653.AKJ08_0711"/>
<protein>
    <recommendedName>
        <fullName evidence="1">Roadblock/LAMTOR2 domain-containing protein</fullName>
    </recommendedName>
</protein>
<organism evidence="2 3">
    <name type="scientific">Vulgatibacter incomptus</name>
    <dbReference type="NCBI Taxonomy" id="1391653"/>
    <lineage>
        <taxon>Bacteria</taxon>
        <taxon>Pseudomonadati</taxon>
        <taxon>Myxococcota</taxon>
        <taxon>Myxococcia</taxon>
        <taxon>Myxococcales</taxon>
        <taxon>Cystobacterineae</taxon>
        <taxon>Vulgatibacteraceae</taxon>
        <taxon>Vulgatibacter</taxon>
    </lineage>
</organism>
<dbReference type="PATRIC" id="fig|1391653.3.peg.730"/>
<dbReference type="SMART" id="SM00960">
    <property type="entry name" value="Robl_LC7"/>
    <property type="match status" value="1"/>
</dbReference>
<dbReference type="Gene3D" id="3.30.450.30">
    <property type="entry name" value="Dynein light chain 2a, cytoplasmic"/>
    <property type="match status" value="1"/>
</dbReference>
<sequence length="118" mass="12812">MGFREHLEEICQVDGAVAASVMGFDGIAIDTVTAPNQAVDAETLMIEYSGILGQVRKAAELLKAGDLTELTIGTERMTTHLRPIDSEFFLVLAMSPAGNYGKGRYLLRVKAPKLKDEL</sequence>
<reference evidence="2 3" key="1">
    <citation type="submission" date="2015-08" db="EMBL/GenBank/DDBJ databases">
        <authorList>
            <person name="Babu N.S."/>
            <person name="Beckwith C.J."/>
            <person name="Beseler K.G."/>
            <person name="Brison A."/>
            <person name="Carone J.V."/>
            <person name="Caskin T.P."/>
            <person name="Diamond M."/>
            <person name="Durham M.E."/>
            <person name="Foxe J.M."/>
            <person name="Go M."/>
            <person name="Henderson B.A."/>
            <person name="Jones I.B."/>
            <person name="McGettigan J.A."/>
            <person name="Micheletti S.J."/>
            <person name="Nasrallah M.E."/>
            <person name="Ortiz D."/>
            <person name="Piller C.R."/>
            <person name="Privatt S.R."/>
            <person name="Schneider S.L."/>
            <person name="Sharp S."/>
            <person name="Smith T.C."/>
            <person name="Stanton J.D."/>
            <person name="Ullery H.E."/>
            <person name="Wilson R.J."/>
            <person name="Serrano M.G."/>
            <person name="Buck G."/>
            <person name="Lee V."/>
            <person name="Wang Y."/>
            <person name="Carvalho R."/>
            <person name="Voegtly L."/>
            <person name="Shi R."/>
            <person name="Duckworth R."/>
            <person name="Johnson A."/>
            <person name="Loviza R."/>
            <person name="Walstead R."/>
            <person name="Shah Z."/>
            <person name="Kiflezghi M."/>
            <person name="Wade K."/>
            <person name="Ball S.L."/>
            <person name="Bradley K.W."/>
            <person name="Asai D.J."/>
            <person name="Bowman C.A."/>
            <person name="Russell D.A."/>
            <person name="Pope W.H."/>
            <person name="Jacobs-Sera D."/>
            <person name="Hendrix R.W."/>
            <person name="Hatfull G.F."/>
        </authorList>
    </citation>
    <scope>NUCLEOTIDE SEQUENCE [LARGE SCALE GENOMIC DNA]</scope>
    <source>
        <strain evidence="2 3">DSM 27710</strain>
    </source>
</reference>
<evidence type="ECO:0000259" key="1">
    <source>
        <dbReference type="SMART" id="SM00960"/>
    </source>
</evidence>
<dbReference type="RefSeq" id="WP_050724789.1">
    <property type="nucleotide sequence ID" value="NZ_CP012332.1"/>
</dbReference>
<dbReference type="EMBL" id="CP012332">
    <property type="protein sequence ID" value="AKU90324.1"/>
    <property type="molecule type" value="Genomic_DNA"/>
</dbReference>
<dbReference type="OrthoDB" id="5513490at2"/>
<dbReference type="Pfam" id="PF03259">
    <property type="entry name" value="Robl_LC7"/>
    <property type="match status" value="1"/>
</dbReference>
<accession>A0A0K1PB22</accession>
<name>A0A0K1PB22_9BACT</name>